<evidence type="ECO:0000313" key="3">
    <source>
        <dbReference type="EMBL" id="QBI18471.1"/>
    </source>
</evidence>
<dbReference type="KEGG" id="erz:ER308_02080"/>
<reference evidence="3 4" key="1">
    <citation type="submission" date="2019-01" db="EMBL/GenBank/DDBJ databases">
        <title>Egibacter rhizosphaerae EGI 80759T.</title>
        <authorList>
            <person name="Chen D.-D."/>
            <person name="Tian Y."/>
            <person name="Jiao J.-Y."/>
            <person name="Zhang X.-T."/>
            <person name="Zhang Y.-G."/>
            <person name="Zhang Y."/>
            <person name="Xiao M."/>
            <person name="Shu W.-S."/>
            <person name="Li W.-J."/>
        </authorList>
    </citation>
    <scope>NUCLEOTIDE SEQUENCE [LARGE SCALE GENOMIC DNA]</scope>
    <source>
        <strain evidence="3 4">EGI 80759</strain>
    </source>
</reference>
<dbReference type="AlphaFoldDB" id="A0A411YB75"/>
<organism evidence="3 4">
    <name type="scientific">Egibacter rhizosphaerae</name>
    <dbReference type="NCBI Taxonomy" id="1670831"/>
    <lineage>
        <taxon>Bacteria</taxon>
        <taxon>Bacillati</taxon>
        <taxon>Actinomycetota</taxon>
        <taxon>Nitriliruptoria</taxon>
        <taxon>Egibacterales</taxon>
        <taxon>Egibacteraceae</taxon>
        <taxon>Egibacter</taxon>
    </lineage>
</organism>
<sequence length="183" mass="19609">MLRTVLVLLHAGAGVGGLIVGLRVLSPRSVTAERRQWLRRLYAALVAVLLVAMVALVALDWPHLAAGARVAFAGLCGLGAVIAYRLVRGHREARLQRHGWQARYLDHLYFTYISLWIGFLIVPALALPVPQVAVPATVLATLGIGHALLARYKPHVLPHTQAPPDPPGSPDGSLRSAPSEGGR</sequence>
<accession>A0A411YB75</accession>
<feature type="transmembrane region" description="Helical" evidence="2">
    <location>
        <begin position="65"/>
        <end position="87"/>
    </location>
</feature>
<keyword evidence="2" id="KW-0812">Transmembrane</keyword>
<feature type="transmembrane region" description="Helical" evidence="2">
    <location>
        <begin position="108"/>
        <end position="126"/>
    </location>
</feature>
<feature type="transmembrane region" description="Helical" evidence="2">
    <location>
        <begin position="37"/>
        <end position="59"/>
    </location>
</feature>
<evidence type="ECO:0008006" key="5">
    <source>
        <dbReference type="Google" id="ProtNLM"/>
    </source>
</evidence>
<dbReference type="Proteomes" id="UP000291469">
    <property type="component" value="Chromosome"/>
</dbReference>
<feature type="transmembrane region" description="Helical" evidence="2">
    <location>
        <begin position="132"/>
        <end position="150"/>
    </location>
</feature>
<evidence type="ECO:0000313" key="4">
    <source>
        <dbReference type="Proteomes" id="UP000291469"/>
    </source>
</evidence>
<dbReference type="EMBL" id="CP036402">
    <property type="protein sequence ID" value="QBI18471.1"/>
    <property type="molecule type" value="Genomic_DNA"/>
</dbReference>
<name>A0A411YB75_9ACTN</name>
<proteinExistence type="predicted"/>
<evidence type="ECO:0000256" key="2">
    <source>
        <dbReference type="SAM" id="Phobius"/>
    </source>
</evidence>
<feature type="region of interest" description="Disordered" evidence="1">
    <location>
        <begin position="159"/>
        <end position="183"/>
    </location>
</feature>
<dbReference type="RefSeq" id="WP_131153469.1">
    <property type="nucleotide sequence ID" value="NZ_CP036402.1"/>
</dbReference>
<dbReference type="OrthoDB" id="9953096at2"/>
<feature type="transmembrane region" description="Helical" evidence="2">
    <location>
        <begin position="6"/>
        <end position="25"/>
    </location>
</feature>
<keyword evidence="2" id="KW-0472">Membrane</keyword>
<evidence type="ECO:0000256" key="1">
    <source>
        <dbReference type="SAM" id="MobiDB-lite"/>
    </source>
</evidence>
<protein>
    <recommendedName>
        <fullName evidence="5">DUF2306 domain-containing protein</fullName>
    </recommendedName>
</protein>
<gene>
    <name evidence="3" type="ORF">ER308_02080</name>
</gene>
<keyword evidence="4" id="KW-1185">Reference proteome</keyword>
<keyword evidence="2" id="KW-1133">Transmembrane helix</keyword>